<dbReference type="Proteomes" id="UP000743370">
    <property type="component" value="Unassembled WGS sequence"/>
</dbReference>
<proteinExistence type="predicted"/>
<protein>
    <submittedName>
        <fullName evidence="2">Uncharacterized protein</fullName>
    </submittedName>
</protein>
<feature type="coiled-coil region" evidence="1">
    <location>
        <begin position="50"/>
        <end position="77"/>
    </location>
</feature>
<comment type="caution">
    <text evidence="2">The sequence shown here is derived from an EMBL/GenBank/DDBJ whole genome shotgun (WGS) entry which is preliminary data.</text>
</comment>
<reference evidence="2 3" key="1">
    <citation type="submission" date="2020-05" db="EMBL/GenBank/DDBJ databases">
        <title>Vigna angularis (adzuki bean) Var. LongXiaoDou No. 4 denovo assembly.</title>
        <authorList>
            <person name="Xiang H."/>
        </authorList>
    </citation>
    <scope>NUCLEOTIDE SEQUENCE [LARGE SCALE GENOMIC DNA]</scope>
    <source>
        <tissue evidence="2">Leaf</tissue>
    </source>
</reference>
<accession>A0A8T0JVH6</accession>
<name>A0A8T0JVH6_PHAAN</name>
<keyword evidence="1" id="KW-0175">Coiled coil</keyword>
<evidence type="ECO:0000256" key="1">
    <source>
        <dbReference type="SAM" id="Coils"/>
    </source>
</evidence>
<dbReference type="EMBL" id="JABFOF010000008">
    <property type="protein sequence ID" value="KAG2384606.1"/>
    <property type="molecule type" value="Genomic_DNA"/>
</dbReference>
<gene>
    <name evidence="2" type="ORF">HKW66_Vig0116970</name>
</gene>
<organism evidence="2 3">
    <name type="scientific">Phaseolus angularis</name>
    <name type="common">Azuki bean</name>
    <name type="synonym">Vigna angularis</name>
    <dbReference type="NCBI Taxonomy" id="3914"/>
    <lineage>
        <taxon>Eukaryota</taxon>
        <taxon>Viridiplantae</taxon>
        <taxon>Streptophyta</taxon>
        <taxon>Embryophyta</taxon>
        <taxon>Tracheophyta</taxon>
        <taxon>Spermatophyta</taxon>
        <taxon>Magnoliopsida</taxon>
        <taxon>eudicotyledons</taxon>
        <taxon>Gunneridae</taxon>
        <taxon>Pentapetalae</taxon>
        <taxon>rosids</taxon>
        <taxon>fabids</taxon>
        <taxon>Fabales</taxon>
        <taxon>Fabaceae</taxon>
        <taxon>Papilionoideae</taxon>
        <taxon>50 kb inversion clade</taxon>
        <taxon>NPAAA clade</taxon>
        <taxon>indigoferoid/millettioid clade</taxon>
        <taxon>Phaseoleae</taxon>
        <taxon>Vigna</taxon>
    </lineage>
</organism>
<evidence type="ECO:0000313" key="2">
    <source>
        <dbReference type="EMBL" id="KAG2384606.1"/>
    </source>
</evidence>
<sequence length="116" mass="13990">MNILDPFKKTMEEVVHFVLKSGLRQVIYIFNYKKNVLKLNNSVKDLGFEKERIDHQCDEVEKNLNNIEHKVIEWIQKVNEVENIVKEFTDDDGHKRAESSNCYIFPYLWNRYRLGR</sequence>
<evidence type="ECO:0000313" key="3">
    <source>
        <dbReference type="Proteomes" id="UP000743370"/>
    </source>
</evidence>
<dbReference type="AlphaFoldDB" id="A0A8T0JVH6"/>